<evidence type="ECO:0000313" key="2">
    <source>
        <dbReference type="Proteomes" id="UP001329430"/>
    </source>
</evidence>
<proteinExistence type="predicted"/>
<keyword evidence="2" id="KW-1185">Reference proteome</keyword>
<organism evidence="1 2">
    <name type="scientific">Pyrocoelia pectoralis</name>
    <dbReference type="NCBI Taxonomy" id="417401"/>
    <lineage>
        <taxon>Eukaryota</taxon>
        <taxon>Metazoa</taxon>
        <taxon>Ecdysozoa</taxon>
        <taxon>Arthropoda</taxon>
        <taxon>Hexapoda</taxon>
        <taxon>Insecta</taxon>
        <taxon>Pterygota</taxon>
        <taxon>Neoptera</taxon>
        <taxon>Endopterygota</taxon>
        <taxon>Coleoptera</taxon>
        <taxon>Polyphaga</taxon>
        <taxon>Elateriformia</taxon>
        <taxon>Elateroidea</taxon>
        <taxon>Lampyridae</taxon>
        <taxon>Lampyrinae</taxon>
        <taxon>Pyrocoelia</taxon>
    </lineage>
</organism>
<evidence type="ECO:0000313" key="1">
    <source>
        <dbReference type="EMBL" id="KAK5648230.1"/>
    </source>
</evidence>
<dbReference type="EMBL" id="JAVRBK010000002">
    <property type="protein sequence ID" value="KAK5648230.1"/>
    <property type="molecule type" value="Genomic_DNA"/>
</dbReference>
<protein>
    <submittedName>
        <fullName evidence="1">Uncharacterized protein</fullName>
    </submittedName>
</protein>
<dbReference type="Proteomes" id="UP001329430">
    <property type="component" value="Chromosome 2"/>
</dbReference>
<reference evidence="1 2" key="1">
    <citation type="journal article" date="2024" name="Insects">
        <title>An Improved Chromosome-Level Genome Assembly of the Firefly Pyrocoelia pectoralis.</title>
        <authorList>
            <person name="Fu X."/>
            <person name="Meyer-Rochow V.B."/>
            <person name="Ballantyne L."/>
            <person name="Zhu X."/>
        </authorList>
    </citation>
    <scope>NUCLEOTIDE SEQUENCE [LARGE SCALE GENOMIC DNA]</scope>
    <source>
        <strain evidence="1">XCY_ONT2</strain>
    </source>
</reference>
<sequence length="216" mass="25281">MDPSNLLLANRATVALKYKKLSVNMKKTCLKIWFNSTCLRNHLIPNFIQLHSRNTSTRAAQAMDSGRLHWLKEEIKHWYTIRDHLNFQLYDTHLFLSKLFHHLELDSIISTVKEKVEAIGVELFEKLNKKLKALFSKKGSQSQRFSSNNTNGSNFTFHNRVVNLSNIRFSESELVMIRQGLKHNPRSLDQPLLNQFKLDLEVILQKNQDNPKFHNI</sequence>
<accession>A0AAN7ZIE7</accession>
<dbReference type="AlphaFoldDB" id="A0AAN7ZIE7"/>
<name>A0AAN7ZIE7_9COLE</name>
<gene>
    <name evidence="1" type="ORF">RI129_003122</name>
</gene>
<comment type="caution">
    <text evidence="1">The sequence shown here is derived from an EMBL/GenBank/DDBJ whole genome shotgun (WGS) entry which is preliminary data.</text>
</comment>